<dbReference type="PANTHER" id="PTHR33095:SF57">
    <property type="entry name" value="EXPRESSED PROTEIN"/>
    <property type="match status" value="1"/>
</dbReference>
<dbReference type="AlphaFoldDB" id="A0AAD4XIR6"/>
<feature type="region of interest" description="Disordered" evidence="1">
    <location>
        <begin position="173"/>
        <end position="237"/>
    </location>
</feature>
<dbReference type="PANTHER" id="PTHR33095">
    <property type="entry name" value="OS07G0619500 PROTEIN"/>
    <property type="match status" value="1"/>
</dbReference>
<organism evidence="2 3">
    <name type="scientific">Papaver atlanticum</name>
    <dbReference type="NCBI Taxonomy" id="357466"/>
    <lineage>
        <taxon>Eukaryota</taxon>
        <taxon>Viridiplantae</taxon>
        <taxon>Streptophyta</taxon>
        <taxon>Embryophyta</taxon>
        <taxon>Tracheophyta</taxon>
        <taxon>Spermatophyta</taxon>
        <taxon>Magnoliopsida</taxon>
        <taxon>Ranunculales</taxon>
        <taxon>Papaveraceae</taxon>
        <taxon>Papaveroideae</taxon>
        <taxon>Papaver</taxon>
    </lineage>
</organism>
<protein>
    <submittedName>
        <fullName evidence="2">Uncharacterized protein</fullName>
    </submittedName>
</protein>
<comment type="caution">
    <text evidence="2">The sequence shown here is derived from an EMBL/GenBank/DDBJ whole genome shotgun (WGS) entry which is preliminary data.</text>
</comment>
<dbReference type="Pfam" id="PF07816">
    <property type="entry name" value="DUF1645"/>
    <property type="match status" value="1"/>
</dbReference>
<keyword evidence="3" id="KW-1185">Reference proteome</keyword>
<proteinExistence type="predicted"/>
<dbReference type="EMBL" id="JAJJMB010009125">
    <property type="protein sequence ID" value="KAI3916216.1"/>
    <property type="molecule type" value="Genomic_DNA"/>
</dbReference>
<gene>
    <name evidence="2" type="ORF">MKW98_004657</name>
</gene>
<dbReference type="InterPro" id="IPR012442">
    <property type="entry name" value="DUF1645_plant"/>
</dbReference>
<evidence type="ECO:0000313" key="2">
    <source>
        <dbReference type="EMBL" id="KAI3916216.1"/>
    </source>
</evidence>
<evidence type="ECO:0000256" key="1">
    <source>
        <dbReference type="SAM" id="MobiDB-lite"/>
    </source>
</evidence>
<name>A0AAD4XIR6_9MAGN</name>
<accession>A0AAD4XIR6</accession>
<dbReference type="Proteomes" id="UP001202328">
    <property type="component" value="Unassembled WGS sequence"/>
</dbReference>
<sequence length="385" mass="43435">MESPINGENQRSSENLRIFNQNVVLHTSYQTQCFINEEENLDEMIDSTCSSPYVSAPSSPGSNRDYNNNNGYFFSAPASPMHYIQSKSISVSASTVNISSSGSFEFDFSSKSNSISTADELFLNGQIRPMKLSSHLQKPQILTPLLDLENEVEEEDEESMFLKREGRLRNGSIHRRARSLSPLRSSQSQWHRQEEKEELEEEENKQTHSVEEDDEEESNTTTPSDSASTSRSSSTSSRSSKRWVFLKDFLRSKSEGRGIYSKEKFWNSISFNPVKDKKQSVSSISVTNEKEKTVTATTEKIEKKKSSVPAKKTVRPINGIGKRRIPGPSAHEMLYTSNRAQSEEMKRKTYLPYRQGLLGCLGFSSKGYGAMNVFARSLNTTVSSR</sequence>
<reference evidence="2" key="1">
    <citation type="submission" date="2022-04" db="EMBL/GenBank/DDBJ databases">
        <title>A functionally conserved STORR gene fusion in Papaver species that diverged 16.8 million years ago.</title>
        <authorList>
            <person name="Catania T."/>
        </authorList>
    </citation>
    <scope>NUCLEOTIDE SEQUENCE</scope>
    <source>
        <strain evidence="2">S-188037</strain>
    </source>
</reference>
<feature type="compositionally biased region" description="Low complexity" evidence="1">
    <location>
        <begin position="179"/>
        <end position="189"/>
    </location>
</feature>
<feature type="compositionally biased region" description="Low complexity" evidence="1">
    <location>
        <begin position="219"/>
        <end position="237"/>
    </location>
</feature>
<evidence type="ECO:0000313" key="3">
    <source>
        <dbReference type="Proteomes" id="UP001202328"/>
    </source>
</evidence>